<dbReference type="InterPro" id="IPR038636">
    <property type="entry name" value="Wzi_sf"/>
</dbReference>
<comment type="caution">
    <text evidence="2">The sequence shown here is derived from an EMBL/GenBank/DDBJ whole genome shotgun (WGS) entry which is preliminary data.</text>
</comment>
<gene>
    <name evidence="2" type="ORF">GCM10023091_11430</name>
</gene>
<name>A0ABP8LRY8_9BACT</name>
<dbReference type="EMBL" id="BAABEY010000012">
    <property type="protein sequence ID" value="GAA4435269.1"/>
    <property type="molecule type" value="Genomic_DNA"/>
</dbReference>
<proteinExistence type="predicted"/>
<reference evidence="3" key="1">
    <citation type="journal article" date="2019" name="Int. J. Syst. Evol. Microbiol.">
        <title>The Global Catalogue of Microorganisms (GCM) 10K type strain sequencing project: providing services to taxonomists for standard genome sequencing and annotation.</title>
        <authorList>
            <consortium name="The Broad Institute Genomics Platform"/>
            <consortium name="The Broad Institute Genome Sequencing Center for Infectious Disease"/>
            <person name="Wu L."/>
            <person name="Ma J."/>
        </authorList>
    </citation>
    <scope>NUCLEOTIDE SEQUENCE [LARGE SCALE GENOMIC DNA]</scope>
    <source>
        <strain evidence="3">JCM 31920</strain>
    </source>
</reference>
<sequence>MRIHSQVLLLFSVFVSFAHVSVCQSTFAPLNDDYYHLIERYELRHQKLSSKFHSGIKPFERKAVVEFLEEIEAEPRLEFNERDDANFRFLKWDSWEWTRDTANLVKGTFRRISEKTGRQRRLWAHPADLYSHRSKDFDIHVNFVTNNFIGKDGNLGKAVMFSGRGMELRGMINEKLGFYTYVSDNQGFFPRYVQDYTDHLNFPGEGLTKIGARKKNADFFSARGYITFHPLKSINLQFGHDKNFFGNGYRSLFLSDNSAPYLFLKLNTRIGRFNYTNLWTSMINNQDAPYPNLLRKKKYTAMHHLSVNITDRLNIGFFEAEVFARDSTGGGFDANYLNPIIFYRFVESYLGSSDNALLGLDFKWLALKNTSLYGQAMIDEFLSRDLFNGRKSWTRKYAFQLGAKRVDAFNIPNFDLQTEYNVVYPYTYSHRDGDRNYMHYKQPLAHPLEANFREFLGIARWQMNERLTLYGTMMLAKKGMDTAGLNYGGDLTLDYDTRVYDSGVHVAQGMVRRTRLFDLRFSYLLKQNLFLDYRMMKRKVAGFKTGAVPNTDLFSVGIRYNMPYRQQTF</sequence>
<organism evidence="2 3">
    <name type="scientific">Ravibacter arvi</name>
    <dbReference type="NCBI Taxonomy" id="2051041"/>
    <lineage>
        <taxon>Bacteria</taxon>
        <taxon>Pseudomonadati</taxon>
        <taxon>Bacteroidota</taxon>
        <taxon>Cytophagia</taxon>
        <taxon>Cytophagales</taxon>
        <taxon>Spirosomataceae</taxon>
        <taxon>Ravibacter</taxon>
    </lineage>
</organism>
<accession>A0ABP8LRY8</accession>
<dbReference type="Gene3D" id="2.40.160.130">
    <property type="entry name" value="Capsule assembly protein Wzi"/>
    <property type="match status" value="1"/>
</dbReference>
<dbReference type="Proteomes" id="UP001501508">
    <property type="component" value="Unassembled WGS sequence"/>
</dbReference>
<dbReference type="RefSeq" id="WP_345027144.1">
    <property type="nucleotide sequence ID" value="NZ_BAABEY010000012.1"/>
</dbReference>
<evidence type="ECO:0008006" key="4">
    <source>
        <dbReference type="Google" id="ProtNLM"/>
    </source>
</evidence>
<evidence type="ECO:0000313" key="2">
    <source>
        <dbReference type="EMBL" id="GAA4435269.1"/>
    </source>
</evidence>
<protein>
    <recommendedName>
        <fullName evidence="4">Capsule assembly protein Wzi</fullName>
    </recommendedName>
</protein>
<keyword evidence="3" id="KW-1185">Reference proteome</keyword>
<feature type="signal peptide" evidence="1">
    <location>
        <begin position="1"/>
        <end position="18"/>
    </location>
</feature>
<feature type="chain" id="PRO_5047044036" description="Capsule assembly protein Wzi" evidence="1">
    <location>
        <begin position="19"/>
        <end position="569"/>
    </location>
</feature>
<evidence type="ECO:0000313" key="3">
    <source>
        <dbReference type="Proteomes" id="UP001501508"/>
    </source>
</evidence>
<keyword evidence="1" id="KW-0732">Signal</keyword>
<evidence type="ECO:0000256" key="1">
    <source>
        <dbReference type="SAM" id="SignalP"/>
    </source>
</evidence>